<dbReference type="AlphaFoldDB" id="A0A5B8UVE2"/>
<dbReference type="EMBL" id="CP042436">
    <property type="protein sequence ID" value="QEC63080.1"/>
    <property type="molecule type" value="Genomic_DNA"/>
</dbReference>
<keyword evidence="2" id="KW-1185">Reference proteome</keyword>
<protein>
    <recommendedName>
        <fullName evidence="3">Lipocalin-like domain-containing protein</fullName>
    </recommendedName>
</protein>
<organism evidence="1 2">
    <name type="scientific">Mucilaginibacter ginsenosidivorans</name>
    <dbReference type="NCBI Taxonomy" id="398053"/>
    <lineage>
        <taxon>Bacteria</taxon>
        <taxon>Pseudomonadati</taxon>
        <taxon>Bacteroidota</taxon>
        <taxon>Sphingobacteriia</taxon>
        <taxon>Sphingobacteriales</taxon>
        <taxon>Sphingobacteriaceae</taxon>
        <taxon>Mucilaginibacter</taxon>
    </lineage>
</organism>
<dbReference type="RefSeq" id="WP_147031656.1">
    <property type="nucleotide sequence ID" value="NZ_CP042436.1"/>
</dbReference>
<sequence>MKKTLSLLLFSLSILASCKKNKNQAPEYNINGSWVYFSGRTNTFTFLASDYPCVLNDHLIIEQNGKAMLTWNDAETCWINDAHNVSFNQPGTDTINVTYVRNDNVIYIKYADVIKPVHGEFSTNGNKLKLTLTDTAYYNNQTIINEDVFIKE</sequence>
<proteinExistence type="predicted"/>
<evidence type="ECO:0000313" key="1">
    <source>
        <dbReference type="EMBL" id="QEC63080.1"/>
    </source>
</evidence>
<evidence type="ECO:0008006" key="3">
    <source>
        <dbReference type="Google" id="ProtNLM"/>
    </source>
</evidence>
<dbReference type="KEGG" id="mgin:FRZ54_10990"/>
<evidence type="ECO:0000313" key="2">
    <source>
        <dbReference type="Proteomes" id="UP000321479"/>
    </source>
</evidence>
<dbReference type="PROSITE" id="PS51257">
    <property type="entry name" value="PROKAR_LIPOPROTEIN"/>
    <property type="match status" value="1"/>
</dbReference>
<reference evidence="1 2" key="1">
    <citation type="journal article" date="2017" name="Curr. Microbiol.">
        <title>Mucilaginibacter ginsenosidivorans sp. nov., Isolated from Soil of Ginseng Field.</title>
        <authorList>
            <person name="Kim M.M."/>
            <person name="Siddiqi M.Z."/>
            <person name="Im W.T."/>
        </authorList>
    </citation>
    <scope>NUCLEOTIDE SEQUENCE [LARGE SCALE GENOMIC DNA]</scope>
    <source>
        <strain evidence="1 2">Gsoil 3017</strain>
    </source>
</reference>
<gene>
    <name evidence="1" type="ORF">FRZ54_10990</name>
</gene>
<accession>A0A5B8UVE2</accession>
<dbReference type="Proteomes" id="UP000321479">
    <property type="component" value="Chromosome"/>
</dbReference>
<name>A0A5B8UVE2_9SPHI</name>